<evidence type="ECO:0000313" key="5">
    <source>
        <dbReference type="EMBL" id="GGH80643.1"/>
    </source>
</evidence>
<proteinExistence type="predicted"/>
<keyword evidence="3" id="KW-0479">Metal-binding</keyword>
<accession>A0ABQ1ZYF3</accession>
<dbReference type="EMBL" id="BMGY01000004">
    <property type="protein sequence ID" value="GGH80643.1"/>
    <property type="molecule type" value="Genomic_DNA"/>
</dbReference>
<evidence type="ECO:0000256" key="2">
    <source>
        <dbReference type="ARBA" id="ARBA00022617"/>
    </source>
</evidence>
<dbReference type="InterPro" id="IPR009050">
    <property type="entry name" value="Globin-like_sf"/>
</dbReference>
<gene>
    <name evidence="5" type="ORF">GCM10011495_06170</name>
</gene>
<comment type="caution">
    <text evidence="5">The sequence shown here is derived from an EMBL/GenBank/DDBJ whole genome shotgun (WGS) entry which is preliminary data.</text>
</comment>
<dbReference type="Gene3D" id="1.10.490.10">
    <property type="entry name" value="Globins"/>
    <property type="match status" value="1"/>
</dbReference>
<sequence>MPNSPPMTPTRPDITSEADVKQLVDTFYDKVNADALLAPIFNGFAQVDWPKHLPAMYDFWSSLLLGTSRYHGRPFPKHLPLPIDATHFEQWLVLFNVTVEELFAGPRAEEAKVRALNIANMFEFRLRGRGSLSLL</sequence>
<protein>
    <submittedName>
        <fullName evidence="5">Preprotein translocase subunit TatC</fullName>
    </submittedName>
</protein>
<dbReference type="InterPro" id="IPR001486">
    <property type="entry name" value="Hemoglobin_trunc"/>
</dbReference>
<dbReference type="InterPro" id="IPR012292">
    <property type="entry name" value="Globin/Proto"/>
</dbReference>
<evidence type="ECO:0000256" key="1">
    <source>
        <dbReference type="ARBA" id="ARBA00022448"/>
    </source>
</evidence>
<keyword evidence="6" id="KW-1185">Reference proteome</keyword>
<evidence type="ECO:0000313" key="6">
    <source>
        <dbReference type="Proteomes" id="UP000637774"/>
    </source>
</evidence>
<evidence type="ECO:0000256" key="3">
    <source>
        <dbReference type="ARBA" id="ARBA00022723"/>
    </source>
</evidence>
<keyword evidence="4" id="KW-0408">Iron</keyword>
<evidence type="ECO:0000256" key="4">
    <source>
        <dbReference type="ARBA" id="ARBA00023004"/>
    </source>
</evidence>
<organism evidence="5 6">
    <name type="scientific">Hymenobacter frigidus</name>
    <dbReference type="NCBI Taxonomy" id="1524095"/>
    <lineage>
        <taxon>Bacteria</taxon>
        <taxon>Pseudomonadati</taxon>
        <taxon>Bacteroidota</taxon>
        <taxon>Cytophagia</taxon>
        <taxon>Cytophagales</taxon>
        <taxon>Hymenobacteraceae</taxon>
        <taxon>Hymenobacter</taxon>
    </lineage>
</organism>
<name>A0ABQ1ZYF3_9BACT</name>
<dbReference type="Pfam" id="PF01152">
    <property type="entry name" value="Bac_globin"/>
    <property type="match status" value="1"/>
</dbReference>
<keyword evidence="2" id="KW-0349">Heme</keyword>
<reference evidence="6" key="1">
    <citation type="journal article" date="2019" name="Int. J. Syst. Evol. Microbiol.">
        <title>The Global Catalogue of Microorganisms (GCM) 10K type strain sequencing project: providing services to taxonomists for standard genome sequencing and annotation.</title>
        <authorList>
            <consortium name="The Broad Institute Genomics Platform"/>
            <consortium name="The Broad Institute Genome Sequencing Center for Infectious Disease"/>
            <person name="Wu L."/>
            <person name="Ma J."/>
        </authorList>
    </citation>
    <scope>NUCLEOTIDE SEQUENCE [LARGE SCALE GENOMIC DNA]</scope>
    <source>
        <strain evidence="6">CGMCC 1.14966</strain>
    </source>
</reference>
<keyword evidence="1" id="KW-0813">Transport</keyword>
<dbReference type="CDD" id="cd08916">
    <property type="entry name" value="TrHb3_P"/>
    <property type="match status" value="1"/>
</dbReference>
<dbReference type="Proteomes" id="UP000637774">
    <property type="component" value="Unassembled WGS sequence"/>
</dbReference>
<dbReference type="SUPFAM" id="SSF46458">
    <property type="entry name" value="Globin-like"/>
    <property type="match status" value="1"/>
</dbReference>